<dbReference type="RefSeq" id="WP_105593089.1">
    <property type="nucleotide sequence ID" value="NZ_PDET01000007.1"/>
</dbReference>
<evidence type="ECO:0000313" key="1">
    <source>
        <dbReference type="EMBL" id="PRD15311.1"/>
    </source>
</evidence>
<dbReference type="Gene3D" id="3.40.50.300">
    <property type="entry name" value="P-loop containing nucleotide triphosphate hydrolases"/>
    <property type="match status" value="1"/>
</dbReference>
<sequence>MAIHLSDAHICQLKIMLGERAFEYQWRWFISQRRTRHITKTRQCGADWYFSLEALIDAAETGRDQNFLAPKTEITLPHNREFITGFCRDIDIAVKPDDCPIELSNGAVIRFLDEESHCAGLCGNAYVSEYAWSAQPSQLFLLGKSISLHQKYRFTTYTTPSESDEAYRMWRTGKPENLQRLSAETAYQQGNYFLDLMQLRSDFSPDDFEMLFSANWPHEKNQVKK</sequence>
<dbReference type="Proteomes" id="UP000239181">
    <property type="component" value="Unassembled WGS sequence"/>
</dbReference>
<accession>A0A2S9IBY2</accession>
<dbReference type="OrthoDB" id="6631737at2"/>
<dbReference type="EMBL" id="PDET01000007">
    <property type="protein sequence ID" value="PRD15311.1"/>
    <property type="molecule type" value="Genomic_DNA"/>
</dbReference>
<dbReference type="Pfam" id="PF03237">
    <property type="entry name" value="Terminase_6N"/>
    <property type="match status" value="1"/>
</dbReference>
<gene>
    <name evidence="1" type="ORF">CQW29_12725</name>
</gene>
<keyword evidence="2" id="KW-1185">Reference proteome</keyword>
<dbReference type="InterPro" id="IPR027417">
    <property type="entry name" value="P-loop_NTPase"/>
</dbReference>
<proteinExistence type="predicted"/>
<protein>
    <submittedName>
        <fullName evidence="1">Terminase-like family protein</fullName>
    </submittedName>
</protein>
<comment type="caution">
    <text evidence="1">The sequence shown here is derived from an EMBL/GenBank/DDBJ whole genome shotgun (WGS) entry which is preliminary data.</text>
</comment>
<reference evidence="1 2" key="1">
    <citation type="submission" date="2017-10" db="EMBL/GenBank/DDBJ databases">
        <title>Draft genome of two endophytic bacteria isolated from 'guarana' Paullinia cupana (Mart.) Ducke.</title>
        <authorList>
            <person name="Siqueira K.A."/>
            <person name="Liotti R.G."/>
            <person name="Mendes T.A."/>
            <person name="Soares M.A."/>
        </authorList>
    </citation>
    <scope>NUCLEOTIDE SEQUENCE [LARGE SCALE GENOMIC DNA]</scope>
    <source>
        <strain evidence="1 2">342</strain>
    </source>
</reference>
<name>A0A2S9IBY2_9GAMM</name>
<organism evidence="1 2">
    <name type="scientific">Pantoea coffeiphila</name>
    <dbReference type="NCBI Taxonomy" id="1465635"/>
    <lineage>
        <taxon>Bacteria</taxon>
        <taxon>Pseudomonadati</taxon>
        <taxon>Pseudomonadota</taxon>
        <taxon>Gammaproteobacteria</taxon>
        <taxon>Enterobacterales</taxon>
        <taxon>Erwiniaceae</taxon>
        <taxon>Pantoea</taxon>
    </lineage>
</organism>
<evidence type="ECO:0000313" key="2">
    <source>
        <dbReference type="Proteomes" id="UP000239181"/>
    </source>
</evidence>
<dbReference type="AlphaFoldDB" id="A0A2S9IBY2"/>